<reference evidence="1 2" key="1">
    <citation type="submission" date="2015-08" db="EMBL/GenBank/DDBJ databases">
        <title>Next Generation Sequencing and Analysis of the Genome of Puccinia sorghi L Schw, the Causal Agent of Maize Common Rust.</title>
        <authorList>
            <person name="Rochi L."/>
            <person name="Burguener G."/>
            <person name="Darino M."/>
            <person name="Turjanski A."/>
            <person name="Kreff E."/>
            <person name="Dieguez M.J."/>
            <person name="Sacco F."/>
        </authorList>
    </citation>
    <scope>NUCLEOTIDE SEQUENCE [LARGE SCALE GENOMIC DNA]</scope>
    <source>
        <strain evidence="1 2">RO10H11247</strain>
    </source>
</reference>
<sequence>EKSPAKLIAAVAKEDLSQRVKIDADNDFVPFCALHIWRFAVVQFLPRSSIPIQLTRLPQFLNRSFTSLIVSMATFKRQPSMPRKIIPDSTAKLLREHDSVVGSTIEELIQHQPPLRRITLDATLRVVNIQLTVNTSGLSISVALSEARNRHINLCHADDFHVGFTLDETHLLDDFMALLNLFVDLNELKFKPQLSTNHHHTPEMALADSLSC</sequence>
<gene>
    <name evidence="1" type="ORF">VP01_3924g1</name>
</gene>
<feature type="non-terminal residue" evidence="1">
    <location>
        <position position="1"/>
    </location>
</feature>
<dbReference type="Proteomes" id="UP000037035">
    <property type="component" value="Unassembled WGS sequence"/>
</dbReference>
<dbReference type="AlphaFoldDB" id="A0A0L6USI9"/>
<name>A0A0L6USI9_9BASI</name>
<dbReference type="EMBL" id="LAVV01008973">
    <property type="protein sequence ID" value="KNZ51506.1"/>
    <property type="molecule type" value="Genomic_DNA"/>
</dbReference>
<organism evidence="1 2">
    <name type="scientific">Puccinia sorghi</name>
    <dbReference type="NCBI Taxonomy" id="27349"/>
    <lineage>
        <taxon>Eukaryota</taxon>
        <taxon>Fungi</taxon>
        <taxon>Dikarya</taxon>
        <taxon>Basidiomycota</taxon>
        <taxon>Pucciniomycotina</taxon>
        <taxon>Pucciniomycetes</taxon>
        <taxon>Pucciniales</taxon>
        <taxon>Pucciniaceae</taxon>
        <taxon>Puccinia</taxon>
    </lineage>
</organism>
<evidence type="ECO:0000313" key="2">
    <source>
        <dbReference type="Proteomes" id="UP000037035"/>
    </source>
</evidence>
<protein>
    <submittedName>
        <fullName evidence="1">Uncharacterized protein</fullName>
    </submittedName>
</protein>
<dbReference type="STRING" id="27349.A0A0L6USI9"/>
<accession>A0A0L6USI9</accession>
<dbReference type="VEuPathDB" id="FungiDB:VP01_3924g1"/>
<keyword evidence="2" id="KW-1185">Reference proteome</keyword>
<evidence type="ECO:0000313" key="1">
    <source>
        <dbReference type="EMBL" id="KNZ51506.1"/>
    </source>
</evidence>
<comment type="caution">
    <text evidence="1">The sequence shown here is derived from an EMBL/GenBank/DDBJ whole genome shotgun (WGS) entry which is preliminary data.</text>
</comment>
<proteinExistence type="predicted"/>